<evidence type="ECO:0000313" key="15">
    <source>
        <dbReference type="WBParaSite" id="TMUE_2000007225.1"/>
    </source>
</evidence>
<dbReference type="Gene3D" id="3.40.50.10140">
    <property type="entry name" value="Toll/interleukin-1 receptor homology (TIR) domain"/>
    <property type="match status" value="1"/>
</dbReference>
<dbReference type="STRING" id="70415.A0A5S6QJ75"/>
<keyword evidence="5" id="KW-0399">Innate immunity</keyword>
<feature type="region of interest" description="Disordered" evidence="11">
    <location>
        <begin position="52"/>
        <end position="160"/>
    </location>
</feature>
<comment type="similarity">
    <text evidence="2">Belongs to the SARM1 family.</text>
</comment>
<dbReference type="WBParaSite" id="TMUE_2000007225.1">
    <property type="protein sequence ID" value="TMUE_2000007225.1"/>
    <property type="gene ID" value="WBGene00288350"/>
</dbReference>
<evidence type="ECO:0000256" key="4">
    <source>
        <dbReference type="ARBA" id="ARBA00022490"/>
    </source>
</evidence>
<evidence type="ECO:0000256" key="7">
    <source>
        <dbReference type="ARBA" id="ARBA00022801"/>
    </source>
</evidence>
<dbReference type="GO" id="GO:0045087">
    <property type="term" value="P:innate immune response"/>
    <property type="evidence" value="ECO:0007669"/>
    <property type="project" value="UniProtKB-KW"/>
</dbReference>
<keyword evidence="7" id="KW-0378">Hydrolase</keyword>
<feature type="compositionally biased region" description="Low complexity" evidence="11">
    <location>
        <begin position="141"/>
        <end position="160"/>
    </location>
</feature>
<dbReference type="GO" id="GO:0061809">
    <property type="term" value="F:NAD+ nucleosidase activity, cyclic ADP-ribose generating"/>
    <property type="evidence" value="ECO:0007669"/>
    <property type="project" value="UniProtKB-EC"/>
</dbReference>
<dbReference type="InterPro" id="IPR016024">
    <property type="entry name" value="ARM-type_fold"/>
</dbReference>
<dbReference type="InterPro" id="IPR001660">
    <property type="entry name" value="SAM"/>
</dbReference>
<keyword evidence="4" id="KW-0963">Cytoplasm</keyword>
<dbReference type="AlphaFoldDB" id="A0A5S6QJ75"/>
<dbReference type="GO" id="GO:0034128">
    <property type="term" value="P:negative regulation of MyD88-independent toll-like receptor signaling pathway"/>
    <property type="evidence" value="ECO:0007669"/>
    <property type="project" value="InterPro"/>
</dbReference>
<dbReference type="PROSITE" id="PS50105">
    <property type="entry name" value="SAM_DOMAIN"/>
    <property type="match status" value="1"/>
</dbReference>
<dbReference type="SUPFAM" id="SSF48371">
    <property type="entry name" value="ARM repeat"/>
    <property type="match status" value="1"/>
</dbReference>
<evidence type="ECO:0000256" key="9">
    <source>
        <dbReference type="ARBA" id="ARBA00023027"/>
    </source>
</evidence>
<comment type="subcellular location">
    <subcellularLocation>
        <location evidence="1">Cytoplasm</location>
    </subcellularLocation>
</comment>
<dbReference type="SUPFAM" id="SSF47769">
    <property type="entry name" value="SAM/Pointed domain"/>
    <property type="match status" value="2"/>
</dbReference>
<dbReference type="GO" id="GO:0003953">
    <property type="term" value="F:NAD+ nucleosidase activity"/>
    <property type="evidence" value="ECO:0007669"/>
    <property type="project" value="InterPro"/>
</dbReference>
<dbReference type="GO" id="GO:0030425">
    <property type="term" value="C:dendrite"/>
    <property type="evidence" value="ECO:0007669"/>
    <property type="project" value="TreeGrafter"/>
</dbReference>
<keyword evidence="8" id="KW-0391">Immunity</keyword>
<dbReference type="InterPro" id="IPR013761">
    <property type="entry name" value="SAM/pointed_sf"/>
</dbReference>
<dbReference type="SUPFAM" id="SSF52200">
    <property type="entry name" value="Toll/Interleukin receptor TIR domain"/>
    <property type="match status" value="1"/>
</dbReference>
<keyword evidence="9" id="KW-0520">NAD</keyword>
<dbReference type="GO" id="GO:0048678">
    <property type="term" value="P:response to axon injury"/>
    <property type="evidence" value="ECO:0007669"/>
    <property type="project" value="InterPro"/>
</dbReference>
<protein>
    <recommendedName>
        <fullName evidence="3">ADP-ribosyl cyclase/cyclic ADP-ribose hydrolase</fullName>
        <ecNumber evidence="3">3.2.2.6</ecNumber>
    </recommendedName>
</protein>
<dbReference type="CDD" id="cd24153">
    <property type="entry name" value="SARM1_N"/>
    <property type="match status" value="1"/>
</dbReference>
<sequence>MSTKVDRSSSVRLPTSRPIHQLGTWAKADKEAGDDCHLGMLVSLAGANSLKARQTKGGTQEQMIDAERAFLQPNRVNNETDEPSVGEPSESVDNRSGASDSDSSNSVDFAQCAPSEEPQNHVGSNKTATQLTEESCKRRSSAGVSPATSSSLPTSPTLRSVSLPLAQRKYSRVGLMPSGRTASRQAAGLPGVGSMAKGRREMVPYGILEDNGSSVFGRKHSFEYGAAKHLHTELLVSKHTLKGKMNKFQRLIDRAVSLVSIGNASSISEGCALLTRVLKSSWTTPKIGSDLAHGLCDYIRDSGFLDTLLQLFLHTKSTDQVKVASGLVLVECLSSSNREYLVQNNYLEEVVNVCKTMKEGDKLRTSVSLFESLFKYSVESNARLIELGALDHVLAACKATTCRKTFRYASLALANLSMYSDSECQQKMIAKNVPDWLFLLASSQDDVTRYYACLAICALVSNKEVESAVTKSGTLALVEPFLLSHKPEDFSQFDYRHQQGRSKEWLELLMPMLSAKRREPRSMAAFHLAIEASVKKEQEALSLLLEIGAVDALKQVASMPDEVAPKFASQALHIIGEEVPYKLSQQVPFWSVEDVQYWVSQIGFEKYSPLFSEQKVDGDLLLLLTDAELERDIGMRSGLLRKRFMRELESLKMAADYTSVDETHLDRFLVSVSPQFSVYTYQLLELGVDRSTLSSMSNEILKSECGISNPVHRLKLLQSIEDCKHVEDLDIAILSKHIDIFISYRRSTGNQLASLIKVLLQLRGHKVFIDVDRLYAGNFDSSLLKNIQAAKHFVLVLTPRSLDRCIGDEECQDWVHREVKCALEHNKNLIPVFDPMFEWPDENQIPADIRAITRFNGVRWVHEYQEACVDKLEKFINGELNVNRGFFPLPQLGSYSRGVFANSSPTAMNVSASSSTDMDCSLASLLGLSSSFETGPVNHATGRRAILFPVRRMESSRCSKNSVMGNHETGVL</sequence>
<evidence type="ECO:0000256" key="3">
    <source>
        <dbReference type="ARBA" id="ARBA00011982"/>
    </source>
</evidence>
<evidence type="ECO:0000256" key="5">
    <source>
        <dbReference type="ARBA" id="ARBA00022588"/>
    </source>
</evidence>
<dbReference type="CDD" id="cd09501">
    <property type="entry name" value="SAM_SARM1-like_repeat1"/>
    <property type="match status" value="1"/>
</dbReference>
<dbReference type="GO" id="GO:0019677">
    <property type="term" value="P:NAD+ catabolic process"/>
    <property type="evidence" value="ECO:0007669"/>
    <property type="project" value="UniProtKB-ARBA"/>
</dbReference>
<proteinExistence type="inferred from homology"/>
<reference evidence="15" key="1">
    <citation type="submission" date="2019-12" db="UniProtKB">
        <authorList>
            <consortium name="WormBaseParasite"/>
        </authorList>
    </citation>
    <scope>IDENTIFICATION</scope>
</reference>
<comment type="catalytic activity">
    <reaction evidence="10">
        <text>NAD(+) + H2O = ADP-D-ribose + nicotinamide + H(+)</text>
        <dbReference type="Rhea" id="RHEA:16301"/>
        <dbReference type="ChEBI" id="CHEBI:15377"/>
        <dbReference type="ChEBI" id="CHEBI:15378"/>
        <dbReference type="ChEBI" id="CHEBI:17154"/>
        <dbReference type="ChEBI" id="CHEBI:57540"/>
        <dbReference type="ChEBI" id="CHEBI:57967"/>
        <dbReference type="EC" id="3.2.2.6"/>
    </reaction>
    <physiologicalReaction direction="left-to-right" evidence="10">
        <dbReference type="Rhea" id="RHEA:16302"/>
    </physiologicalReaction>
</comment>
<organism evidence="14 15">
    <name type="scientific">Trichuris muris</name>
    <name type="common">Mouse whipworm</name>
    <dbReference type="NCBI Taxonomy" id="70415"/>
    <lineage>
        <taxon>Eukaryota</taxon>
        <taxon>Metazoa</taxon>
        <taxon>Ecdysozoa</taxon>
        <taxon>Nematoda</taxon>
        <taxon>Enoplea</taxon>
        <taxon>Dorylaimia</taxon>
        <taxon>Trichinellida</taxon>
        <taxon>Trichuridae</taxon>
        <taxon>Trichuris</taxon>
    </lineage>
</organism>
<dbReference type="SMART" id="SM00454">
    <property type="entry name" value="SAM"/>
    <property type="match status" value="2"/>
</dbReference>
<keyword evidence="14" id="KW-1185">Reference proteome</keyword>
<evidence type="ECO:0000256" key="1">
    <source>
        <dbReference type="ARBA" id="ARBA00004496"/>
    </source>
</evidence>
<name>A0A5S6QJ75_TRIMR</name>
<feature type="domain" description="SAM" evidence="13">
    <location>
        <begin position="590"/>
        <end position="654"/>
    </location>
</feature>
<evidence type="ECO:0000256" key="6">
    <source>
        <dbReference type="ARBA" id="ARBA00022737"/>
    </source>
</evidence>
<feature type="compositionally biased region" description="Low complexity" evidence="11">
    <location>
        <begin position="94"/>
        <end position="108"/>
    </location>
</feature>
<dbReference type="EC" id="3.2.2.6" evidence="3"/>
<keyword evidence="6" id="KW-0677">Repeat</keyword>
<dbReference type="GO" id="GO:0044297">
    <property type="term" value="C:cell body"/>
    <property type="evidence" value="ECO:0007669"/>
    <property type="project" value="UniProtKB-ARBA"/>
</dbReference>
<accession>A0A5S6QJ75</accession>
<dbReference type="InterPro" id="IPR035897">
    <property type="entry name" value="Toll_tir_struct_dom_sf"/>
</dbReference>
<dbReference type="Gene3D" id="1.10.150.50">
    <property type="entry name" value="Transcription Factor, Ets-1"/>
    <property type="match status" value="2"/>
</dbReference>
<feature type="domain" description="TIR" evidence="12">
    <location>
        <begin position="736"/>
        <end position="880"/>
    </location>
</feature>
<evidence type="ECO:0000256" key="2">
    <source>
        <dbReference type="ARBA" id="ARBA00008291"/>
    </source>
</evidence>
<dbReference type="InterPro" id="IPR039184">
    <property type="entry name" value="SARM1"/>
</dbReference>
<dbReference type="InterPro" id="IPR011989">
    <property type="entry name" value="ARM-like"/>
</dbReference>
<evidence type="ECO:0000256" key="8">
    <source>
        <dbReference type="ARBA" id="ARBA00022859"/>
    </source>
</evidence>
<evidence type="ECO:0000256" key="10">
    <source>
        <dbReference type="ARBA" id="ARBA00047304"/>
    </source>
</evidence>
<feature type="compositionally biased region" description="Polar residues" evidence="11">
    <location>
        <begin position="121"/>
        <end position="133"/>
    </location>
</feature>
<evidence type="ECO:0000259" key="13">
    <source>
        <dbReference type="PROSITE" id="PS50105"/>
    </source>
</evidence>
<dbReference type="PANTHER" id="PTHR22998">
    <property type="entry name" value="SARM1"/>
    <property type="match status" value="1"/>
</dbReference>
<dbReference type="SMART" id="SM00255">
    <property type="entry name" value="TIR"/>
    <property type="match status" value="1"/>
</dbReference>
<evidence type="ECO:0000259" key="12">
    <source>
        <dbReference type="PROSITE" id="PS50104"/>
    </source>
</evidence>
<dbReference type="FunFam" id="1.10.150.50:FF:000043">
    <property type="entry name" value="Sterile alpha and TIR motif-containing 1"/>
    <property type="match status" value="1"/>
</dbReference>
<dbReference type="PANTHER" id="PTHR22998:SF1">
    <property type="entry name" value="NAD(+) HYDROLASE SARM1"/>
    <property type="match status" value="1"/>
</dbReference>
<dbReference type="InterPro" id="IPR000157">
    <property type="entry name" value="TIR_dom"/>
</dbReference>
<dbReference type="GO" id="GO:0007165">
    <property type="term" value="P:signal transduction"/>
    <property type="evidence" value="ECO:0007669"/>
    <property type="project" value="InterPro"/>
</dbReference>
<dbReference type="GO" id="GO:0005737">
    <property type="term" value="C:cytoplasm"/>
    <property type="evidence" value="ECO:0007669"/>
    <property type="project" value="UniProtKB-SubCell"/>
</dbReference>
<dbReference type="Pfam" id="PF07647">
    <property type="entry name" value="SAM_2"/>
    <property type="match status" value="2"/>
</dbReference>
<dbReference type="PROSITE" id="PS50104">
    <property type="entry name" value="TIR"/>
    <property type="match status" value="1"/>
</dbReference>
<dbReference type="Proteomes" id="UP000046395">
    <property type="component" value="Unassembled WGS sequence"/>
</dbReference>
<dbReference type="Pfam" id="PF13676">
    <property type="entry name" value="TIR_2"/>
    <property type="match status" value="1"/>
</dbReference>
<dbReference type="Gene3D" id="1.25.10.10">
    <property type="entry name" value="Leucine-rich Repeat Variant"/>
    <property type="match status" value="1"/>
</dbReference>
<dbReference type="GO" id="GO:0035591">
    <property type="term" value="F:signaling adaptor activity"/>
    <property type="evidence" value="ECO:0007669"/>
    <property type="project" value="InterPro"/>
</dbReference>
<evidence type="ECO:0000256" key="11">
    <source>
        <dbReference type="SAM" id="MobiDB-lite"/>
    </source>
</evidence>
<evidence type="ECO:0000313" key="14">
    <source>
        <dbReference type="Proteomes" id="UP000046395"/>
    </source>
</evidence>